<dbReference type="EMBL" id="JAQGDS010000002">
    <property type="protein sequence ID" value="KAJ6262900.1"/>
    <property type="molecule type" value="Genomic_DNA"/>
</dbReference>
<evidence type="ECO:0000313" key="2">
    <source>
        <dbReference type="EMBL" id="KAJ6262900.1"/>
    </source>
</evidence>
<proteinExistence type="predicted"/>
<evidence type="ECO:0000313" key="3">
    <source>
        <dbReference type="Proteomes" id="UP001221413"/>
    </source>
</evidence>
<gene>
    <name evidence="2" type="ORF">Dda_1457</name>
</gene>
<name>A0AAD6NLZ9_DREDA</name>
<dbReference type="Proteomes" id="UP001221413">
    <property type="component" value="Unassembled WGS sequence"/>
</dbReference>
<organism evidence="2 3">
    <name type="scientific">Drechslerella dactyloides</name>
    <name type="common">Nematode-trapping fungus</name>
    <name type="synonym">Arthrobotrys dactyloides</name>
    <dbReference type="NCBI Taxonomy" id="74499"/>
    <lineage>
        <taxon>Eukaryota</taxon>
        <taxon>Fungi</taxon>
        <taxon>Dikarya</taxon>
        <taxon>Ascomycota</taxon>
        <taxon>Pezizomycotina</taxon>
        <taxon>Orbiliomycetes</taxon>
        <taxon>Orbiliales</taxon>
        <taxon>Orbiliaceae</taxon>
        <taxon>Drechslerella</taxon>
    </lineage>
</organism>
<keyword evidence="3" id="KW-1185">Reference proteome</keyword>
<feature type="region of interest" description="Disordered" evidence="1">
    <location>
        <begin position="39"/>
        <end position="61"/>
    </location>
</feature>
<sequence>MTATQARNSVGENLRNERFRIEGSRPTLMPRVEQAAEIEIPPGKDPNRGTVAAPEIFHSET</sequence>
<comment type="caution">
    <text evidence="2">The sequence shown here is derived from an EMBL/GenBank/DDBJ whole genome shotgun (WGS) entry which is preliminary data.</text>
</comment>
<evidence type="ECO:0000256" key="1">
    <source>
        <dbReference type="SAM" id="MobiDB-lite"/>
    </source>
</evidence>
<dbReference type="AlphaFoldDB" id="A0AAD6NLZ9"/>
<protein>
    <submittedName>
        <fullName evidence="2">Uncharacterized protein</fullName>
    </submittedName>
</protein>
<accession>A0AAD6NLZ9</accession>
<reference evidence="2" key="1">
    <citation type="submission" date="2023-01" db="EMBL/GenBank/DDBJ databases">
        <title>The chitinases involved in constricting ring structure development in the nematode-trapping fungus Drechslerella dactyloides.</title>
        <authorList>
            <person name="Wang R."/>
            <person name="Zhang L."/>
            <person name="Tang P."/>
            <person name="Li S."/>
            <person name="Liang L."/>
        </authorList>
    </citation>
    <scope>NUCLEOTIDE SEQUENCE</scope>
    <source>
        <strain evidence="2">YMF1.00031</strain>
    </source>
</reference>